<proteinExistence type="predicted"/>
<feature type="compositionally biased region" description="Basic and acidic residues" evidence="1">
    <location>
        <begin position="13"/>
        <end position="23"/>
    </location>
</feature>
<dbReference type="EMBL" id="JAWMAJ010000085">
    <property type="protein sequence ID" value="MDV7219155.1"/>
    <property type="molecule type" value="Genomic_DNA"/>
</dbReference>
<organism evidence="2 3">
    <name type="scientific">Streptomyces prunicolor</name>
    <dbReference type="NCBI Taxonomy" id="67348"/>
    <lineage>
        <taxon>Bacteria</taxon>
        <taxon>Bacillati</taxon>
        <taxon>Actinomycetota</taxon>
        <taxon>Actinomycetes</taxon>
        <taxon>Kitasatosporales</taxon>
        <taxon>Streptomycetaceae</taxon>
        <taxon>Streptomyces</taxon>
    </lineage>
</organism>
<name>A0ABU4FIS6_9ACTN</name>
<evidence type="ECO:0000256" key="1">
    <source>
        <dbReference type="SAM" id="MobiDB-lite"/>
    </source>
</evidence>
<sequence>MTSRTARGKRPERRFTVEGVRREQPDMRKLGKALLAVVLADRQHQAEDEAAETRDAT</sequence>
<feature type="region of interest" description="Disordered" evidence="1">
    <location>
        <begin position="1"/>
        <end position="23"/>
    </location>
</feature>
<dbReference type="Proteomes" id="UP001187346">
    <property type="component" value="Unassembled WGS sequence"/>
</dbReference>
<reference evidence="2 3" key="1">
    <citation type="submission" date="2023-10" db="EMBL/GenBank/DDBJ databases">
        <title>Characterization of rhizosphere-enriched actinobacteria from wheat plants lab-grown on chernevaya soil.</title>
        <authorList>
            <person name="Tikhonova E.N."/>
            <person name="Konopkin A."/>
            <person name="Kravchenko I.K."/>
        </authorList>
    </citation>
    <scope>NUCLEOTIDE SEQUENCE [LARGE SCALE GENOMIC DNA]</scope>
    <source>
        <strain evidence="2 3">RR29</strain>
    </source>
</reference>
<evidence type="ECO:0000313" key="2">
    <source>
        <dbReference type="EMBL" id="MDV7219155.1"/>
    </source>
</evidence>
<comment type="caution">
    <text evidence="2">The sequence shown here is derived from an EMBL/GenBank/DDBJ whole genome shotgun (WGS) entry which is preliminary data.</text>
</comment>
<gene>
    <name evidence="2" type="ORF">R5A26_24780</name>
</gene>
<accession>A0ABU4FIS6</accession>
<dbReference type="RefSeq" id="WP_317773192.1">
    <property type="nucleotide sequence ID" value="NZ_JAWMAJ010000085.1"/>
</dbReference>
<protein>
    <submittedName>
        <fullName evidence="2">Uncharacterized protein</fullName>
    </submittedName>
</protein>
<evidence type="ECO:0000313" key="3">
    <source>
        <dbReference type="Proteomes" id="UP001187346"/>
    </source>
</evidence>
<keyword evidence="3" id="KW-1185">Reference proteome</keyword>
<feature type="compositionally biased region" description="Basic residues" evidence="1">
    <location>
        <begin position="1"/>
        <end position="12"/>
    </location>
</feature>